<feature type="compositionally biased region" description="Polar residues" evidence="6">
    <location>
        <begin position="1487"/>
        <end position="1503"/>
    </location>
</feature>
<evidence type="ECO:0000256" key="6">
    <source>
        <dbReference type="SAM" id="MobiDB-lite"/>
    </source>
</evidence>
<keyword evidence="9" id="KW-1185">Reference proteome</keyword>
<protein>
    <recommendedName>
        <fullName evidence="7">K Homology domain-containing protein</fullName>
    </recommendedName>
</protein>
<evidence type="ECO:0000313" key="9">
    <source>
        <dbReference type="Proteomes" id="UP001107558"/>
    </source>
</evidence>
<feature type="compositionally biased region" description="Polar residues" evidence="6">
    <location>
        <begin position="2095"/>
        <end position="2108"/>
    </location>
</feature>
<dbReference type="Pfam" id="PF13637">
    <property type="entry name" value="Ank_4"/>
    <property type="match status" value="1"/>
</dbReference>
<dbReference type="GO" id="GO:0003723">
    <property type="term" value="F:RNA binding"/>
    <property type="evidence" value="ECO:0007669"/>
    <property type="project" value="UniProtKB-UniRule"/>
</dbReference>
<feature type="repeat" description="ANK" evidence="4">
    <location>
        <begin position="1829"/>
        <end position="1861"/>
    </location>
</feature>
<feature type="compositionally biased region" description="Low complexity" evidence="6">
    <location>
        <begin position="2067"/>
        <end position="2087"/>
    </location>
</feature>
<dbReference type="GO" id="GO:0045087">
    <property type="term" value="P:innate immune response"/>
    <property type="evidence" value="ECO:0007669"/>
    <property type="project" value="TreeGrafter"/>
</dbReference>
<dbReference type="InterPro" id="IPR002110">
    <property type="entry name" value="Ankyrin_rpt"/>
</dbReference>
<feature type="compositionally biased region" description="Basic and acidic residues" evidence="6">
    <location>
        <begin position="2118"/>
        <end position="2159"/>
    </location>
</feature>
<organism evidence="8 9">
    <name type="scientific">Polypedilum vanderplanki</name>
    <name type="common">Sleeping chironomid midge</name>
    <dbReference type="NCBI Taxonomy" id="319348"/>
    <lineage>
        <taxon>Eukaryota</taxon>
        <taxon>Metazoa</taxon>
        <taxon>Ecdysozoa</taxon>
        <taxon>Arthropoda</taxon>
        <taxon>Hexapoda</taxon>
        <taxon>Insecta</taxon>
        <taxon>Pterygota</taxon>
        <taxon>Neoptera</taxon>
        <taxon>Endopterygota</taxon>
        <taxon>Diptera</taxon>
        <taxon>Nematocera</taxon>
        <taxon>Chironomoidea</taxon>
        <taxon>Chironomidae</taxon>
        <taxon>Chironominae</taxon>
        <taxon>Polypedilum</taxon>
        <taxon>Polypedilum</taxon>
    </lineage>
</organism>
<feature type="repeat" description="ANK" evidence="4">
    <location>
        <begin position="268"/>
        <end position="300"/>
    </location>
</feature>
<dbReference type="FunFam" id="1.25.40.20:FF:000026">
    <property type="entry name" value="ankyrin repeat domain-containing protein 17 isoform X3"/>
    <property type="match status" value="1"/>
</dbReference>
<feature type="region of interest" description="Disordered" evidence="6">
    <location>
        <begin position="1469"/>
        <end position="1521"/>
    </location>
</feature>
<feature type="compositionally biased region" description="Low complexity" evidence="6">
    <location>
        <begin position="1985"/>
        <end position="1994"/>
    </location>
</feature>
<feature type="region of interest" description="Disordered" evidence="6">
    <location>
        <begin position="1"/>
        <end position="53"/>
    </location>
</feature>
<feature type="compositionally biased region" description="Basic residues" evidence="6">
    <location>
        <begin position="1952"/>
        <end position="1965"/>
    </location>
</feature>
<feature type="region of interest" description="Disordered" evidence="6">
    <location>
        <begin position="75"/>
        <end position="136"/>
    </location>
</feature>
<dbReference type="Proteomes" id="UP001107558">
    <property type="component" value="Chromosome 3"/>
</dbReference>
<proteinExistence type="predicted"/>
<evidence type="ECO:0000313" key="8">
    <source>
        <dbReference type="EMBL" id="KAG5670437.1"/>
    </source>
</evidence>
<feature type="repeat" description="ANK" evidence="4">
    <location>
        <begin position="334"/>
        <end position="366"/>
    </location>
</feature>
<dbReference type="PROSITE" id="PS50084">
    <property type="entry name" value="KH_TYPE_1"/>
    <property type="match status" value="1"/>
</dbReference>
<feature type="compositionally biased region" description="Low complexity" evidence="6">
    <location>
        <begin position="18"/>
        <end position="43"/>
    </location>
</feature>
<feature type="domain" description="K Homology" evidence="7">
    <location>
        <begin position="2256"/>
        <end position="2329"/>
    </location>
</feature>
<dbReference type="FunFam" id="1.25.40.20:FF:000589">
    <property type="entry name" value="ankyrin repeat and KH domain-containing protein 1 isoform X2"/>
    <property type="match status" value="1"/>
</dbReference>
<feature type="compositionally biased region" description="Acidic residues" evidence="6">
    <location>
        <begin position="2001"/>
        <end position="2023"/>
    </location>
</feature>
<dbReference type="GO" id="GO:0005737">
    <property type="term" value="C:cytoplasm"/>
    <property type="evidence" value="ECO:0007669"/>
    <property type="project" value="TreeGrafter"/>
</dbReference>
<dbReference type="Gene3D" id="1.25.40.20">
    <property type="entry name" value="Ankyrin repeat-containing domain"/>
    <property type="match status" value="8"/>
</dbReference>
<feature type="repeat" description="ANK" evidence="4">
    <location>
        <begin position="301"/>
        <end position="333"/>
    </location>
</feature>
<feature type="compositionally biased region" description="Low complexity" evidence="6">
    <location>
        <begin position="2039"/>
        <end position="2051"/>
    </location>
</feature>
<dbReference type="PANTHER" id="PTHR23206:SF8">
    <property type="entry name" value="ANKYRIN REPEAT AND KH DOMAIN-CONTAINING 1"/>
    <property type="match status" value="1"/>
</dbReference>
<feature type="region of interest" description="Disordered" evidence="6">
    <location>
        <begin position="2203"/>
        <end position="2250"/>
    </location>
</feature>
<accession>A0A9J6BKZ1</accession>
<feature type="repeat" description="ANK" evidence="4">
    <location>
        <begin position="467"/>
        <end position="499"/>
    </location>
</feature>
<feature type="compositionally biased region" description="Basic and acidic residues" evidence="6">
    <location>
        <begin position="2228"/>
        <end position="2239"/>
    </location>
</feature>
<evidence type="ECO:0000256" key="2">
    <source>
        <dbReference type="ARBA" id="ARBA00023043"/>
    </source>
</evidence>
<dbReference type="PRINTS" id="PR01415">
    <property type="entry name" value="ANKYRIN"/>
</dbReference>
<feature type="repeat" description="ANK" evidence="4">
    <location>
        <begin position="631"/>
        <end position="657"/>
    </location>
</feature>
<feature type="region of interest" description="Disordered" evidence="6">
    <location>
        <begin position="944"/>
        <end position="995"/>
    </location>
</feature>
<dbReference type="FunFam" id="1.25.40.20:FF:000055">
    <property type="entry name" value="ankyrin repeat domain-containing protein 17 isoform X2"/>
    <property type="match status" value="1"/>
</dbReference>
<dbReference type="SUPFAM" id="SSF54791">
    <property type="entry name" value="Eukaryotic type KH-domain (KH-domain type I)"/>
    <property type="match status" value="1"/>
</dbReference>
<dbReference type="SUPFAM" id="SSF48403">
    <property type="entry name" value="Ankyrin repeat"/>
    <property type="match status" value="3"/>
</dbReference>
<dbReference type="PROSITE" id="PS50088">
    <property type="entry name" value="ANK_REPEAT"/>
    <property type="match status" value="22"/>
</dbReference>
<feature type="repeat" description="ANK" evidence="4">
    <location>
        <begin position="1694"/>
        <end position="1726"/>
    </location>
</feature>
<feature type="compositionally biased region" description="Basic residues" evidence="6">
    <location>
        <begin position="968"/>
        <end position="977"/>
    </location>
</feature>
<dbReference type="InterPro" id="IPR036612">
    <property type="entry name" value="KH_dom_type_1_sf"/>
</dbReference>
<feature type="repeat" description="ANK" evidence="4">
    <location>
        <begin position="564"/>
        <end position="596"/>
    </location>
</feature>
<evidence type="ECO:0000256" key="1">
    <source>
        <dbReference type="ARBA" id="ARBA00022737"/>
    </source>
</evidence>
<dbReference type="InterPro" id="IPR004088">
    <property type="entry name" value="KH_dom_type_1"/>
</dbReference>
<feature type="repeat" description="ANK" evidence="4">
    <location>
        <begin position="1659"/>
        <end position="1691"/>
    </location>
</feature>
<gene>
    <name evidence="8" type="ORF">PVAND_000701</name>
</gene>
<feature type="region of interest" description="Disordered" evidence="6">
    <location>
        <begin position="2401"/>
        <end position="2422"/>
    </location>
</feature>
<keyword evidence="1" id="KW-0677">Repeat</keyword>
<comment type="caution">
    <text evidence="8">The sequence shown here is derived from an EMBL/GenBank/DDBJ whole genome shotgun (WGS) entry which is preliminary data.</text>
</comment>
<dbReference type="PROSITE" id="PS50297">
    <property type="entry name" value="ANK_REP_REGION"/>
    <property type="match status" value="20"/>
</dbReference>
<feature type="repeat" description="ANK" evidence="4">
    <location>
        <begin position="501"/>
        <end position="533"/>
    </location>
</feature>
<feature type="repeat" description="ANK" evidence="4">
    <location>
        <begin position="434"/>
        <end position="466"/>
    </location>
</feature>
<feature type="compositionally biased region" description="Basic and acidic residues" evidence="6">
    <location>
        <begin position="1966"/>
        <end position="1984"/>
    </location>
</feature>
<dbReference type="PANTHER" id="PTHR23206">
    <property type="entry name" value="MASK PROTEIN"/>
    <property type="match status" value="1"/>
</dbReference>
<evidence type="ECO:0000256" key="3">
    <source>
        <dbReference type="ARBA" id="ARBA00023054"/>
    </source>
</evidence>
<dbReference type="Pfam" id="PF12796">
    <property type="entry name" value="Ank_2"/>
    <property type="match status" value="8"/>
</dbReference>
<dbReference type="GO" id="GO:0010468">
    <property type="term" value="P:regulation of gene expression"/>
    <property type="evidence" value="ECO:0007669"/>
    <property type="project" value="UniProtKB-ARBA"/>
</dbReference>
<dbReference type="Pfam" id="PF00023">
    <property type="entry name" value="Ank"/>
    <property type="match status" value="4"/>
</dbReference>
<evidence type="ECO:0000259" key="7">
    <source>
        <dbReference type="SMART" id="SM00322"/>
    </source>
</evidence>
<feature type="repeat" description="ANK" evidence="4">
    <location>
        <begin position="234"/>
        <end position="266"/>
    </location>
</feature>
<feature type="repeat" description="ANK" evidence="4">
    <location>
        <begin position="1796"/>
        <end position="1828"/>
    </location>
</feature>
<evidence type="ECO:0000256" key="5">
    <source>
        <dbReference type="PROSITE-ProRule" id="PRU00117"/>
    </source>
</evidence>
<feature type="repeat" description="ANK" evidence="4">
    <location>
        <begin position="1761"/>
        <end position="1793"/>
    </location>
</feature>
<feature type="region of interest" description="Disordered" evidence="6">
    <location>
        <begin position="1942"/>
        <end position="2185"/>
    </location>
</feature>
<dbReference type="OrthoDB" id="10071877at2759"/>
<dbReference type="SMART" id="SM00322">
    <property type="entry name" value="KH"/>
    <property type="match status" value="1"/>
</dbReference>
<dbReference type="CDD" id="cd22404">
    <property type="entry name" value="KH-I_MASK"/>
    <property type="match status" value="1"/>
</dbReference>
<keyword evidence="5" id="KW-0694">RNA-binding</keyword>
<feature type="repeat" description="ANK" evidence="4">
    <location>
        <begin position="1559"/>
        <end position="1591"/>
    </location>
</feature>
<feature type="compositionally biased region" description="Polar residues" evidence="6">
    <location>
        <begin position="1082"/>
        <end position="1092"/>
    </location>
</feature>
<feature type="repeat" description="ANK" evidence="4">
    <location>
        <begin position="401"/>
        <end position="433"/>
    </location>
</feature>
<feature type="compositionally biased region" description="Acidic residues" evidence="6">
    <location>
        <begin position="77"/>
        <end position="125"/>
    </location>
</feature>
<feature type="repeat" description="ANK" evidence="4">
    <location>
        <begin position="597"/>
        <end position="629"/>
    </location>
</feature>
<feature type="compositionally biased region" description="Polar residues" evidence="6">
    <location>
        <begin position="949"/>
        <end position="962"/>
    </location>
</feature>
<dbReference type="InterPro" id="IPR004087">
    <property type="entry name" value="KH_dom"/>
</dbReference>
<feature type="region of interest" description="Disordered" evidence="6">
    <location>
        <begin position="1074"/>
        <end position="1099"/>
    </location>
</feature>
<feature type="compositionally biased region" description="Polar residues" evidence="6">
    <location>
        <begin position="2785"/>
        <end position="2806"/>
    </location>
</feature>
<dbReference type="InterPro" id="IPR036770">
    <property type="entry name" value="Ankyrin_rpt-contain_sf"/>
</dbReference>
<feature type="compositionally biased region" description="Low complexity" evidence="6">
    <location>
        <begin position="2807"/>
        <end position="2828"/>
    </location>
</feature>
<keyword evidence="3" id="KW-0175">Coiled coil</keyword>
<evidence type="ECO:0000256" key="4">
    <source>
        <dbReference type="PROSITE-ProRule" id="PRU00023"/>
    </source>
</evidence>
<dbReference type="FunFam" id="1.25.40.20:FF:000012">
    <property type="entry name" value="ankyrin repeat domain-containing protein 17 isoform X1"/>
    <property type="match status" value="1"/>
</dbReference>
<feature type="compositionally biased region" description="Low complexity" evidence="6">
    <location>
        <begin position="2401"/>
        <end position="2419"/>
    </location>
</feature>
<feature type="compositionally biased region" description="Low complexity" evidence="6">
    <location>
        <begin position="978"/>
        <end position="995"/>
    </location>
</feature>
<dbReference type="Pfam" id="PF00013">
    <property type="entry name" value="KH_1"/>
    <property type="match status" value="1"/>
</dbReference>
<reference evidence="8" key="1">
    <citation type="submission" date="2021-03" db="EMBL/GenBank/DDBJ databases">
        <title>Chromosome level genome of the anhydrobiotic midge Polypedilum vanderplanki.</title>
        <authorList>
            <person name="Yoshida Y."/>
            <person name="Kikawada T."/>
            <person name="Gusev O."/>
        </authorList>
    </citation>
    <scope>NUCLEOTIDE SEQUENCE</scope>
    <source>
        <strain evidence="8">NIAS01</strain>
        <tissue evidence="8">Whole body or cell culture</tissue>
    </source>
</reference>
<dbReference type="FunFam" id="1.25.40.20:FF:000216">
    <property type="entry name" value="Ankyrin repeat and KH domain-containing 1"/>
    <property type="match status" value="1"/>
</dbReference>
<name>A0A9J6BKZ1_POLVA</name>
<feature type="compositionally biased region" description="Low complexity" evidence="6">
    <location>
        <begin position="2203"/>
        <end position="2226"/>
    </location>
</feature>
<dbReference type="Gene3D" id="3.30.1370.10">
    <property type="entry name" value="K Homology domain, type 1"/>
    <property type="match status" value="1"/>
</dbReference>
<feature type="repeat" description="ANK" evidence="4">
    <location>
        <begin position="1592"/>
        <end position="1624"/>
    </location>
</feature>
<dbReference type="InterPro" id="IPR051631">
    <property type="entry name" value="Ankyrin-KH/SAM_domain"/>
</dbReference>
<feature type="region of interest" description="Disordered" evidence="6">
    <location>
        <begin position="2785"/>
        <end position="2850"/>
    </location>
</feature>
<feature type="repeat" description="ANK" evidence="4">
    <location>
        <begin position="368"/>
        <end position="400"/>
    </location>
</feature>
<feature type="repeat" description="ANK" evidence="4">
    <location>
        <begin position="531"/>
        <end position="563"/>
    </location>
</feature>
<dbReference type="EMBL" id="JADBJN010000003">
    <property type="protein sequence ID" value="KAG5670437.1"/>
    <property type="molecule type" value="Genomic_DNA"/>
</dbReference>
<keyword evidence="2 4" id="KW-0040">ANK repeat</keyword>
<feature type="repeat" description="ANK" evidence="4">
    <location>
        <begin position="1728"/>
        <end position="1760"/>
    </location>
</feature>
<feature type="repeat" description="ANK" evidence="4">
    <location>
        <begin position="1626"/>
        <end position="1658"/>
    </location>
</feature>
<dbReference type="SMART" id="SM00248">
    <property type="entry name" value="ANK"/>
    <property type="match status" value="25"/>
</dbReference>
<dbReference type="InterPro" id="IPR047373">
    <property type="entry name" value="KH-I_MASK"/>
</dbReference>
<sequence>MQEESGEIVKKVTKKSNSKMSKSQKAPNPNSLQQQNFSNSLQNVRVDTSESDEESVSEILLACLCLRPDLLESFPQENDDISTEEFPEDEETCESENDDQEEDVSDEELDSDDNNTDDDDSDATQDECGAQQSGPAKKFLLDIDDEQTQLSKQTRIETLLEAGASKDKRGNPVLRCATAALDEAAQTITRMRSDASPRDKNLLSRTLIEACTDNDVNAVRRLLVEGNNLNDTDDGDSLLSLACSAGYYELAQVLLAMSAQVEDRGQKNDCTPLMEAASAGHIEIIELLIRHGADVNAQSSTGNTPLMYACAGGHVEAVKILLAHGANVEDHNENGHTPLMEAASAGHVEVAKILLDHGAGINTHSNEFKESALTLACYKGHLDMVRFLLDAGADQEHKTDEMHTALMEASMDGHVEVARLLLDSGAQVNMPTDSFESPLTLAACGGHVDLAMLLIERGANIEEVNDEGYTPLMEAAREGHEEMVSLLLSQGANINAQTEETQETALTLACCGGFLEVADYLIKHGADIELGASTPLMEASQEGHLELVKFLLDNKANVHAQTQTGDTALTYACENGHTDVAEVLLYYGAELEHLSEGGRTPLMKACRAGHICTVKFLIQKGANVNRPTTNNDHTPLSLACAGGHQQVVELLLAHIADPYHKLKDNSTMLIEAAKGGHTGVVQLLLDYPNSISTSQQQQQQSLYIPTPVSQQAQLNQLKHQQQLKMLQQSQQQQPFMITPPGIHEVSEVIRLQDPPGIFQTQPDMVQNHNYIIDQNPVPPHVTESSIMSQMKFLQSTGFKDGLAYGLTKGQNAVSQIINQQNANNNTIACNSQQQPLITNNLCMSSSFNKQKNISRKKCSSGLYNEIQPTNSAIINEEENASFIKSGLDKLDNTLQKNIQFINDSGPPPTLLPSGTYVDITTAAQNRNINLLSNTLVSNNVVSSTNKTTQLTTKSEVSQSTAISDRPKAKAKNSRKNHQQQQQASQQQKTSNSTTLTKNELDNVQFTLTPNTIQEIYQQTQQEIPTLSTDEKSATLDNNRAYSLVDFEPFQKNPVNNLSNRSAHWDPKVFKKIAQLIDPPKSPSETPQSSSRPDSPEEKKLENEYKSILDEVAQHDIKDDQAAHDFCTASMRSMNAEEFVTCDGNYPTLELNSDEMGDQTEEDSTGPIYNYEWVDEVMQALNVSPDISNAFHEIAANINNQDLEQYANFFGLNSICKSKWSAPLWPPNQIASESVSPMHEQGENIIIQNENESIDDKQDDSNLLMIDQTGYTPQFTVEQLQLLSHLQQQHPPLQIDPHTVQNIFMQGTSVQVSPSNAQVQKIVADAQQQQQQSTKYVLNVDGEKNSQSLQLLFQLPNEQQQQPQIIKVPNLNQKVQQNVAQTQTMPLIGTASSQSLPQIISHQQSFLNFQLQQQQLQHQSIDMQANMQVLQHQQPPPQQQHQKIPQITNINNKSNYQQVQVATQTQSHVIDQQQQQQQSISSMVGKASNLSQNNASNKKSFFQSDQKRKEKSRVSTRQANANANNFQYEQQQMQYANIPGSMTATTTDRAIEIDSETDSNHDTALTLACAGGHEELVELLLSRKANIEHRDKKGFTPLILAATAGHEKVVEILINNGADLEAQSERTKDTPLSLACSGGRYEVVELLLRFGANKEHRNVSDYTPLSLAASGGYVNIIKLLLNHGAEINSRTGSKLGISPLMLAAMNGHTAAVRLLLDMGSDINAQIETNRNTALTLACFQGRHEVVNLLLERKANVEHRAKTGLTPLMEAASGGYIEVGRVLLDKNADVNAAPVPSSRDTALTIAADKGHLKFVELLLSRGAAVEVKNKKGNSPLWLAANGGHLGVVEALYHAKADIDSQDNRKVSCLMAAFRKGHVKVIKWMVNHVSQFPSDQEMTRYISVVDKEIVDKCHECVKIIRAAKETQAAKANINASILLKELDMEKSREDARKAAAAKRRERKKRRKQEKREAQRKANGETKNDGKENTGNQKGKGNNKYDKPDETEESEEEEEEDSNEEEADTDLVPDREGEGDSGIEQGSCSSSDATKSSTAPIATQETIKPEPATVNTTTQGKNAQKNKNQKKNQQQEPVKVSAKNIQQNSNRNSSPLPTAKPIETTRNNREDTAKKNRKQSEVDIKTSKVNEKENYANKQKQENKDMSSRNQQQQHKKSLVFGNSRNSAPNDDYDIEFTKHTATAAVKSKSIVVSKSSSNNTSSTASAPNSASKAQFRGEDEWKEVGRKLQSGASSVTNPTSNIEIGCKKIQVPLNAISRVIGRGGSNINAIRAATGAHIEVEKQGKTQEKQGDRSITIKGVPEATKQAHNLISALVKDPDADILSMLPRNNFQPARSSSGTSIMSPSSLATINNGTSVWEKSLNTIPTVTNPVKPASYATPLKPAASVNSTTVTTTTPSGKSSTSPTQLTSFKNQRTPVAKNLFSTNSTIVRPTPTSSSSKILMQDGAKKGIVNASNGYLPTTSKVINATSFPSNDTFASKLNSSNEMPGDTAAINQSPLKLQPNVEENASVAPFTKPMHMPANDSNMNLPQTHTASATSAATTLTRSITPIGPPTRVNNASPHTSHIVNTLDLSTPYNNPIASHQVIPDLTTQIQSKLSELHVSAQGLEYSLFDNCKNAWTTQEQTISFNESCAPFIEPPPPPVFDASKAPGYRGACINSPVSSKTSSNSATPPSTILATQAPTVNPASTNIIPQSNAKLNELKPIGQGTSNLGPVSRPNMNRGMDSSHYSRSGAIFEGYENPEVSSSYGPINFANLNHVSISRLNPKASAFSTSNSVHNNKMNSNQQYGSVPSNNLSSSNNNYNSSNSNNNNNNFMKSPGGNISGQQQQQQQQQNFHLRNSIGPSAASSSRWLDFNSQPFNAMQSMDFMTAVSSASPTISPNNNSLLNVATNMMDDSRKAPRPIGTERHNFKYNSYQFPQHVPNNNVIDMENVMQNPSWLDKQHQQQQQWQAPSNVAVIPRNTNPYENSSASDYNMIPDLFQPYSIEQQMGYARNNGPATALANNPYHPNMYINDLSNLTDLQQSPYEKQQPWTAKWTH</sequence>